<dbReference type="PANTHER" id="PTHR10030:SF37">
    <property type="entry name" value="ALPHA-L-FUCOSIDASE-RELATED"/>
    <property type="match status" value="1"/>
</dbReference>
<evidence type="ECO:0000313" key="9">
    <source>
        <dbReference type="EMBL" id="GAA0587227.1"/>
    </source>
</evidence>
<evidence type="ECO:0000259" key="8">
    <source>
        <dbReference type="Pfam" id="PF16757"/>
    </source>
</evidence>
<dbReference type="PANTHER" id="PTHR10030">
    <property type="entry name" value="ALPHA-L-FUCOSIDASE"/>
    <property type="match status" value="1"/>
</dbReference>
<evidence type="ECO:0000256" key="4">
    <source>
        <dbReference type="ARBA" id="ARBA00022729"/>
    </source>
</evidence>
<comment type="function">
    <text evidence="1">Alpha-L-fucosidase is responsible for hydrolyzing the alpha-1,6-linked fucose joined to the reducing-end N-acetylglucosamine of the carbohydrate moieties of glycoproteins.</text>
</comment>
<dbReference type="Pfam" id="PF01120">
    <property type="entry name" value="Alpha_L_fucos"/>
    <property type="match status" value="1"/>
</dbReference>
<evidence type="ECO:0000256" key="1">
    <source>
        <dbReference type="ARBA" id="ARBA00004071"/>
    </source>
</evidence>
<dbReference type="InterPro" id="IPR016286">
    <property type="entry name" value="FUC_metazoa-typ"/>
</dbReference>
<reference evidence="9 10" key="1">
    <citation type="journal article" date="2019" name="Int. J. Syst. Evol. Microbiol.">
        <title>The Global Catalogue of Microorganisms (GCM) 10K type strain sequencing project: providing services to taxonomists for standard genome sequencing and annotation.</title>
        <authorList>
            <consortium name="The Broad Institute Genomics Platform"/>
            <consortium name="The Broad Institute Genome Sequencing Center for Infectious Disease"/>
            <person name="Wu L."/>
            <person name="Ma J."/>
        </authorList>
    </citation>
    <scope>NUCLEOTIDE SEQUENCE [LARGE SCALE GENOMIC DNA]</scope>
    <source>
        <strain evidence="9 10">JCM 15089</strain>
    </source>
</reference>
<evidence type="ECO:0000313" key="10">
    <source>
        <dbReference type="Proteomes" id="UP001499951"/>
    </source>
</evidence>
<dbReference type="Proteomes" id="UP001499951">
    <property type="component" value="Unassembled WGS sequence"/>
</dbReference>
<evidence type="ECO:0000256" key="5">
    <source>
        <dbReference type="ARBA" id="ARBA00022801"/>
    </source>
</evidence>
<keyword evidence="6" id="KW-0326">Glycosidase</keyword>
<dbReference type="InterPro" id="IPR057739">
    <property type="entry name" value="Glyco_hydro_29_N"/>
</dbReference>
<evidence type="ECO:0000256" key="6">
    <source>
        <dbReference type="ARBA" id="ARBA00023295"/>
    </source>
</evidence>
<dbReference type="InterPro" id="IPR017853">
    <property type="entry name" value="GH"/>
</dbReference>
<dbReference type="PIRSF" id="PIRSF001092">
    <property type="entry name" value="Alpha-L-fucosidase"/>
    <property type="match status" value="1"/>
</dbReference>
<gene>
    <name evidence="9" type="ORF">GCM10008942_40310</name>
</gene>
<accession>A0ABN1FBS4</accession>
<dbReference type="EC" id="3.2.1.51" evidence="3"/>
<dbReference type="InterPro" id="IPR000933">
    <property type="entry name" value="Glyco_hydro_29"/>
</dbReference>
<keyword evidence="10" id="KW-1185">Reference proteome</keyword>
<evidence type="ECO:0000256" key="3">
    <source>
        <dbReference type="ARBA" id="ARBA00012662"/>
    </source>
</evidence>
<protein>
    <recommendedName>
        <fullName evidence="3">alpha-L-fucosidase</fullName>
        <ecNumber evidence="3">3.2.1.51</ecNumber>
    </recommendedName>
</protein>
<dbReference type="InterPro" id="IPR013780">
    <property type="entry name" value="Glyco_hydro_b"/>
</dbReference>
<dbReference type="SMART" id="SM00812">
    <property type="entry name" value="Alpha_L_fucos"/>
    <property type="match status" value="1"/>
</dbReference>
<comment type="caution">
    <text evidence="9">The sequence shown here is derived from an EMBL/GenBank/DDBJ whole genome shotgun (WGS) entry which is preliminary data.</text>
</comment>
<dbReference type="Pfam" id="PF16757">
    <property type="entry name" value="Fucosidase_C"/>
    <property type="match status" value="1"/>
</dbReference>
<evidence type="ECO:0000259" key="7">
    <source>
        <dbReference type="Pfam" id="PF01120"/>
    </source>
</evidence>
<comment type="similarity">
    <text evidence="2">Belongs to the glycosyl hydrolase 29 family.</text>
</comment>
<feature type="domain" description="Alpha-L-fucosidase C-terminal" evidence="8">
    <location>
        <begin position="466"/>
        <end position="542"/>
    </location>
</feature>
<sequence length="548" mass="61792">MQLREDVMVNRRAVLSSAAAAIALGGFARASGGSLFQGDAPEGPFLPFWDSLKAYRTPEWFRDAKLGIWAHWTPQCVPEQGDWYARNMYIQGMPQYDYHVKTYGHPSKFGYKDICHLWRAERWDPEALMRLYKRAGAEYFVAIANHHDNFDCWNSKHQPWNSVNVGPKRDIVGTWAGIARTHGLRFGVSYHATPHRVWDEFLPVRYKSDATGPLAGVPYDGLQTIADGKGTWWEGMDPQLLNGKPHAKNTPAPEFVRHFLARLQDLIDSYDPDLLYFDDSATFDFDAGGPFAPDLKVWLGMPDLAPQIMAYYLNMNVRRHGGRLDGVLNLKQVPEPVWDTITRDFEAAMENSIQKDPWQTDACIGGWHYDRSLLANHAYQKPSTIIPMFVDIVSKNGNLLLNIPLPGHGEPDADEMAFLHELIAWQAVNNEAIKGTRPWKIYGEGPSTSAKKLGAYQFSALKFDHRDIRFTTKGDTLYAIVLGWPADGRIDIASLAEGAPNYPQRIGRIELLGSHKPVRWRRGPAGLHIEAPATPPSKYACAFRIRPA</sequence>
<organism evidence="9 10">
    <name type="scientific">Rhizomicrobium electricum</name>
    <dbReference type="NCBI Taxonomy" id="480070"/>
    <lineage>
        <taxon>Bacteria</taxon>
        <taxon>Pseudomonadati</taxon>
        <taxon>Pseudomonadota</taxon>
        <taxon>Alphaproteobacteria</taxon>
        <taxon>Micropepsales</taxon>
        <taxon>Micropepsaceae</taxon>
        <taxon>Rhizomicrobium</taxon>
    </lineage>
</organism>
<evidence type="ECO:0000256" key="2">
    <source>
        <dbReference type="ARBA" id="ARBA00007951"/>
    </source>
</evidence>
<dbReference type="InterPro" id="IPR031919">
    <property type="entry name" value="Fucosidase_C"/>
</dbReference>
<keyword evidence="4" id="KW-0732">Signal</keyword>
<dbReference type="SUPFAM" id="SSF51445">
    <property type="entry name" value="(Trans)glycosidases"/>
    <property type="match status" value="1"/>
</dbReference>
<proteinExistence type="inferred from homology"/>
<name>A0ABN1FBS4_9PROT</name>
<feature type="domain" description="Glycoside hydrolase family 29 N-terminal" evidence="7">
    <location>
        <begin position="44"/>
        <end position="431"/>
    </location>
</feature>
<dbReference type="Gene3D" id="2.60.40.1180">
    <property type="entry name" value="Golgi alpha-mannosidase II"/>
    <property type="match status" value="1"/>
</dbReference>
<dbReference type="EMBL" id="BAAADD010000013">
    <property type="protein sequence ID" value="GAA0587227.1"/>
    <property type="molecule type" value="Genomic_DNA"/>
</dbReference>
<keyword evidence="5" id="KW-0378">Hydrolase</keyword>
<dbReference type="Gene3D" id="3.20.20.80">
    <property type="entry name" value="Glycosidases"/>
    <property type="match status" value="1"/>
</dbReference>